<dbReference type="Proteomes" id="UP001189122">
    <property type="component" value="Unassembled WGS sequence"/>
</dbReference>
<feature type="region of interest" description="Disordered" evidence="5">
    <location>
        <begin position="137"/>
        <end position="159"/>
    </location>
</feature>
<evidence type="ECO:0000256" key="4">
    <source>
        <dbReference type="ARBA" id="ARBA00022729"/>
    </source>
</evidence>
<keyword evidence="4 6" id="KW-0732">Signal</keyword>
<evidence type="ECO:0000313" key="8">
    <source>
        <dbReference type="EMBL" id="CAA2614339.1"/>
    </source>
</evidence>
<dbReference type="Pfam" id="PF14541">
    <property type="entry name" value="TAXi_C"/>
    <property type="match status" value="1"/>
</dbReference>
<keyword evidence="3" id="KW-0964">Secreted</keyword>
<dbReference type="InterPro" id="IPR021109">
    <property type="entry name" value="Peptidase_aspartic_dom_sf"/>
</dbReference>
<evidence type="ECO:0000313" key="9">
    <source>
        <dbReference type="Proteomes" id="UP001189122"/>
    </source>
</evidence>
<accession>A0A7I8I8Y1</accession>
<proteinExistence type="inferred from homology"/>
<dbReference type="InterPro" id="IPR032861">
    <property type="entry name" value="TAXi_N"/>
</dbReference>
<feature type="chain" id="PRO_5029499164" description="Peptidase A1 domain-containing protein" evidence="6">
    <location>
        <begin position="23"/>
        <end position="405"/>
    </location>
</feature>
<dbReference type="GO" id="GO:0004190">
    <property type="term" value="F:aspartic-type endopeptidase activity"/>
    <property type="evidence" value="ECO:0007669"/>
    <property type="project" value="InterPro"/>
</dbReference>
<dbReference type="FunFam" id="2.40.70.10:FF:000041">
    <property type="entry name" value="Basic 7S globulin"/>
    <property type="match status" value="1"/>
</dbReference>
<evidence type="ECO:0000259" key="7">
    <source>
        <dbReference type="PROSITE" id="PS51767"/>
    </source>
</evidence>
<dbReference type="PANTHER" id="PTHR47965">
    <property type="entry name" value="ASPARTYL PROTEASE-RELATED"/>
    <property type="match status" value="1"/>
</dbReference>
<dbReference type="EMBL" id="LR743588">
    <property type="protein sequence ID" value="CAA2614339.1"/>
    <property type="molecule type" value="Genomic_DNA"/>
</dbReference>
<name>A0A7I8I8Y1_SPIIN</name>
<evidence type="ECO:0000256" key="5">
    <source>
        <dbReference type="SAM" id="MobiDB-lite"/>
    </source>
</evidence>
<comment type="similarity">
    <text evidence="2">Belongs to the peptidase A1 family.</text>
</comment>
<dbReference type="Gene3D" id="2.40.70.10">
    <property type="entry name" value="Acid Proteases"/>
    <property type="match status" value="2"/>
</dbReference>
<feature type="domain" description="Peptidase A1" evidence="7">
    <location>
        <begin position="41"/>
        <end position="386"/>
    </location>
</feature>
<dbReference type="PANTHER" id="PTHR47965:SF22">
    <property type="entry name" value="EUKARYOTIC ASPARTYL PROTEASE FAMILY PROTEIN"/>
    <property type="match status" value="1"/>
</dbReference>
<dbReference type="GO" id="GO:0006508">
    <property type="term" value="P:proteolysis"/>
    <property type="evidence" value="ECO:0007669"/>
    <property type="project" value="InterPro"/>
</dbReference>
<dbReference type="InterPro" id="IPR033121">
    <property type="entry name" value="PEPTIDASE_A1"/>
</dbReference>
<dbReference type="InterPro" id="IPR001461">
    <property type="entry name" value="Aspartic_peptidase_A1"/>
</dbReference>
<dbReference type="AlphaFoldDB" id="A0A7I8I8Y1"/>
<gene>
    <name evidence="8" type="ORF">SI7747_01000726</name>
</gene>
<dbReference type="PROSITE" id="PS51767">
    <property type="entry name" value="PEPTIDASE_A1"/>
    <property type="match status" value="1"/>
</dbReference>
<dbReference type="EMBL" id="CACRZD030000001">
    <property type="protein sequence ID" value="CAA6654136.1"/>
    <property type="molecule type" value="Genomic_DNA"/>
</dbReference>
<reference evidence="8 9" key="1">
    <citation type="submission" date="2019-12" db="EMBL/GenBank/DDBJ databases">
        <authorList>
            <person name="Scholz U."/>
            <person name="Mascher M."/>
            <person name="Fiebig A."/>
        </authorList>
    </citation>
    <scope>NUCLEOTIDE SEQUENCE</scope>
</reference>
<protein>
    <recommendedName>
        <fullName evidence="7">Peptidase A1 domain-containing protein</fullName>
    </recommendedName>
</protein>
<evidence type="ECO:0000256" key="1">
    <source>
        <dbReference type="ARBA" id="ARBA00004239"/>
    </source>
</evidence>
<evidence type="ECO:0000256" key="6">
    <source>
        <dbReference type="SAM" id="SignalP"/>
    </source>
</evidence>
<dbReference type="SUPFAM" id="SSF50630">
    <property type="entry name" value="Acid proteases"/>
    <property type="match status" value="1"/>
</dbReference>
<evidence type="ECO:0000256" key="3">
    <source>
        <dbReference type="ARBA" id="ARBA00022525"/>
    </source>
</evidence>
<feature type="signal peptide" evidence="6">
    <location>
        <begin position="1"/>
        <end position="22"/>
    </location>
</feature>
<keyword evidence="9" id="KW-1185">Reference proteome</keyword>
<comment type="subcellular location">
    <subcellularLocation>
        <location evidence="1">Secreted</location>
        <location evidence="1">Extracellular space</location>
    </subcellularLocation>
</comment>
<dbReference type="InterPro" id="IPR032799">
    <property type="entry name" value="TAXi_C"/>
</dbReference>
<evidence type="ECO:0000256" key="2">
    <source>
        <dbReference type="ARBA" id="ARBA00007447"/>
    </source>
</evidence>
<dbReference type="Pfam" id="PF14543">
    <property type="entry name" value="TAXi_N"/>
    <property type="match status" value="1"/>
</dbReference>
<dbReference type="FunFam" id="2.40.70.10:FF:000045">
    <property type="entry name" value="Basic 7S globulin"/>
    <property type="match status" value="1"/>
</dbReference>
<organism evidence="8">
    <name type="scientific">Spirodela intermedia</name>
    <name type="common">Intermediate duckweed</name>
    <dbReference type="NCBI Taxonomy" id="51605"/>
    <lineage>
        <taxon>Eukaryota</taxon>
        <taxon>Viridiplantae</taxon>
        <taxon>Streptophyta</taxon>
        <taxon>Embryophyta</taxon>
        <taxon>Tracheophyta</taxon>
        <taxon>Spermatophyta</taxon>
        <taxon>Magnoliopsida</taxon>
        <taxon>Liliopsida</taxon>
        <taxon>Araceae</taxon>
        <taxon>Lemnoideae</taxon>
        <taxon>Spirodela</taxon>
    </lineage>
</organism>
<dbReference type="GO" id="GO:0005576">
    <property type="term" value="C:extracellular region"/>
    <property type="evidence" value="ECO:0007669"/>
    <property type="project" value="UniProtKB-SubCell"/>
</dbReference>
<sequence>MASSALLLLLCVCSLQLFLASAQRPKALVLPIAKDAASLQYVARLTQRTPLVPLQAVVHLGGGFFWVDCERGYASSTYRPVRCRTAQCAAAQTKSCSSCNLAPRPGCNTNSCSFFPGNPFIQTSTSGELAEDVLSVSSTDGSNPGAAAALPPRGPRSGTTGIAGLGRNRVGLPSQLAAAFSFRRRFALCLSSAVGVAFFGGGPYRLLPGIDVSKPLLYTPLLVNPVSTAGVSYKGEPSVEYFIGVTSDPAGHRQEDGLGGTKISTVNPYTVLESSIYRAVVATFSKERTLQRVPPVKPFGFCFNSTGVGSTRVGPAVPQIDLVMQSDLVFWRIFGANSVVVVNEGVSCLAFVDGGTNPRTSIVVGGYQLEDNLLEFDLAASRLGFSSSLLFRQTTCANFNFTSTR</sequence>